<evidence type="ECO:0000259" key="1">
    <source>
        <dbReference type="Pfam" id="PF04937"/>
    </source>
</evidence>
<dbReference type="OrthoDB" id="2442898at2759"/>
<reference evidence="2" key="1">
    <citation type="submission" date="2018-05" db="EMBL/GenBank/DDBJ databases">
        <title>Draft genome of Mucuna pruriens seed.</title>
        <authorList>
            <person name="Nnadi N.E."/>
            <person name="Vos R."/>
            <person name="Hasami M.H."/>
            <person name="Devisetty U.K."/>
            <person name="Aguiy J.C."/>
        </authorList>
    </citation>
    <scope>NUCLEOTIDE SEQUENCE [LARGE SCALE GENOMIC DNA]</scope>
    <source>
        <strain evidence="2">JCA_2017</strain>
    </source>
</reference>
<dbReference type="SUPFAM" id="SSF53098">
    <property type="entry name" value="Ribonuclease H-like"/>
    <property type="match status" value="1"/>
</dbReference>
<organism evidence="2 3">
    <name type="scientific">Mucuna pruriens</name>
    <name type="common">Velvet bean</name>
    <name type="synonym">Dolichos pruriens</name>
    <dbReference type="NCBI Taxonomy" id="157652"/>
    <lineage>
        <taxon>Eukaryota</taxon>
        <taxon>Viridiplantae</taxon>
        <taxon>Streptophyta</taxon>
        <taxon>Embryophyta</taxon>
        <taxon>Tracheophyta</taxon>
        <taxon>Spermatophyta</taxon>
        <taxon>Magnoliopsida</taxon>
        <taxon>eudicotyledons</taxon>
        <taxon>Gunneridae</taxon>
        <taxon>Pentapetalae</taxon>
        <taxon>rosids</taxon>
        <taxon>fabids</taxon>
        <taxon>Fabales</taxon>
        <taxon>Fabaceae</taxon>
        <taxon>Papilionoideae</taxon>
        <taxon>50 kb inversion clade</taxon>
        <taxon>NPAAA clade</taxon>
        <taxon>indigoferoid/millettioid clade</taxon>
        <taxon>Phaseoleae</taxon>
        <taxon>Mucuna</taxon>
    </lineage>
</organism>
<dbReference type="Proteomes" id="UP000257109">
    <property type="component" value="Unassembled WGS sequence"/>
</dbReference>
<dbReference type="PANTHER" id="PTHR32166">
    <property type="entry name" value="OSJNBA0013A04.12 PROTEIN"/>
    <property type="match status" value="1"/>
</dbReference>
<dbReference type="STRING" id="157652.A0A371GP19"/>
<feature type="domain" description="DUF659" evidence="1">
    <location>
        <begin position="2"/>
        <end position="54"/>
    </location>
</feature>
<accession>A0A371GP19</accession>
<keyword evidence="3" id="KW-1185">Reference proteome</keyword>
<dbReference type="Pfam" id="PF04937">
    <property type="entry name" value="DUF659"/>
    <property type="match status" value="1"/>
</dbReference>
<evidence type="ECO:0000313" key="3">
    <source>
        <dbReference type="Proteomes" id="UP000257109"/>
    </source>
</evidence>
<dbReference type="PANTHER" id="PTHR32166:SF122">
    <property type="entry name" value="OS09G0499600 PROTEIN"/>
    <property type="match status" value="1"/>
</dbReference>
<dbReference type="InterPro" id="IPR012337">
    <property type="entry name" value="RNaseH-like_sf"/>
</dbReference>
<gene>
    <name evidence="2" type="ORF">CR513_25577</name>
</gene>
<protein>
    <recommendedName>
        <fullName evidence="1">DUF659 domain-containing protein</fullName>
    </recommendedName>
</protein>
<proteinExistence type="predicted"/>
<sequence>MDDAANLVTARRMLMEKRTKLFWSPCAAHCLDLVLEDIRELSVFYNTIVNAKKITTYIYRHGQYSKGRELARPAMT</sequence>
<comment type="caution">
    <text evidence="2">The sequence shown here is derived from an EMBL/GenBank/DDBJ whole genome shotgun (WGS) entry which is preliminary data.</text>
</comment>
<name>A0A371GP19_MUCPR</name>
<evidence type="ECO:0000313" key="2">
    <source>
        <dbReference type="EMBL" id="RDX92309.1"/>
    </source>
</evidence>
<feature type="non-terminal residue" evidence="2">
    <location>
        <position position="76"/>
    </location>
</feature>
<dbReference type="InterPro" id="IPR007021">
    <property type="entry name" value="DUF659"/>
</dbReference>
<dbReference type="AlphaFoldDB" id="A0A371GP19"/>
<dbReference type="EMBL" id="QJKJ01004896">
    <property type="protein sequence ID" value="RDX92309.1"/>
    <property type="molecule type" value="Genomic_DNA"/>
</dbReference>
<feature type="non-terminal residue" evidence="2">
    <location>
        <position position="1"/>
    </location>
</feature>